<organism evidence="2 3">
    <name type="scientific">Sphagnum jensenii</name>
    <dbReference type="NCBI Taxonomy" id="128206"/>
    <lineage>
        <taxon>Eukaryota</taxon>
        <taxon>Viridiplantae</taxon>
        <taxon>Streptophyta</taxon>
        <taxon>Embryophyta</taxon>
        <taxon>Bryophyta</taxon>
        <taxon>Sphagnophytina</taxon>
        <taxon>Sphagnopsida</taxon>
        <taxon>Sphagnales</taxon>
        <taxon>Sphagnaceae</taxon>
        <taxon>Sphagnum</taxon>
    </lineage>
</organism>
<feature type="region of interest" description="Disordered" evidence="1">
    <location>
        <begin position="1"/>
        <end position="29"/>
    </location>
</feature>
<evidence type="ECO:0000256" key="1">
    <source>
        <dbReference type="SAM" id="MobiDB-lite"/>
    </source>
</evidence>
<dbReference type="EMBL" id="OZ020112">
    <property type="protein sequence ID" value="CAK9264858.1"/>
    <property type="molecule type" value="Genomic_DNA"/>
</dbReference>
<evidence type="ECO:0000313" key="3">
    <source>
        <dbReference type="Proteomes" id="UP001497444"/>
    </source>
</evidence>
<protein>
    <submittedName>
        <fullName evidence="2">Uncharacterized protein</fullName>
    </submittedName>
</protein>
<name>A0ABP0WDC0_9BRYO</name>
<gene>
    <name evidence="2" type="ORF">CSSPJE1EN1_LOCUS10336</name>
</gene>
<reference evidence="2" key="1">
    <citation type="submission" date="2024-02" db="EMBL/GenBank/DDBJ databases">
        <authorList>
            <consortium name="ELIXIR-Norway"/>
            <consortium name="Elixir Norway"/>
        </authorList>
    </citation>
    <scope>NUCLEOTIDE SEQUENCE</scope>
</reference>
<evidence type="ECO:0000313" key="2">
    <source>
        <dbReference type="EMBL" id="CAK9264858.1"/>
    </source>
</evidence>
<proteinExistence type="predicted"/>
<dbReference type="Proteomes" id="UP001497444">
    <property type="component" value="Chromosome 17"/>
</dbReference>
<sequence length="160" mass="17470">MNSGVGEKDFSQGSQPSSSGTSSKPSKRRMFAHSSMALETYVTTYKRLTKGNGNNNNNNIVQSSLDPELFSLCGLLSTLKMHGIATSNFRNKRDILASMVGMELFCPLRSTAGSENIVPEALEEEEVMEDLLALGWLERHHGVDDAASSDPTQGCYSQFE</sequence>
<accession>A0ABP0WDC0</accession>
<feature type="compositionally biased region" description="Basic and acidic residues" evidence="1">
    <location>
        <begin position="1"/>
        <end position="10"/>
    </location>
</feature>
<feature type="compositionally biased region" description="Low complexity" evidence="1">
    <location>
        <begin position="11"/>
        <end position="24"/>
    </location>
</feature>
<keyword evidence="3" id="KW-1185">Reference proteome</keyword>